<evidence type="ECO:0000256" key="1">
    <source>
        <dbReference type="SAM" id="MobiDB-lite"/>
    </source>
</evidence>
<evidence type="ECO:0000313" key="3">
    <source>
        <dbReference type="Proteomes" id="UP000092666"/>
    </source>
</evidence>
<organism evidence="2 3">
    <name type="scientific">Kwoniella heveanensis BCC8398</name>
    <dbReference type="NCBI Taxonomy" id="1296120"/>
    <lineage>
        <taxon>Eukaryota</taxon>
        <taxon>Fungi</taxon>
        <taxon>Dikarya</taxon>
        <taxon>Basidiomycota</taxon>
        <taxon>Agaricomycotina</taxon>
        <taxon>Tremellomycetes</taxon>
        <taxon>Tremellales</taxon>
        <taxon>Cryptococcaceae</taxon>
        <taxon>Kwoniella</taxon>
    </lineage>
</organism>
<sequence length="336" mass="35788">MSASMMTRSPSPSFTSHRSYSPQPSPAPFLTPNPFEEISRPLPKRLLSLQNPTRPSPYAYPFPSPGLSPSPSSSSNSSPSSRPTLGGSVSPGPGVSRPSLKRPGVPHRSHSFCASGNNTTFALASASASSNLSPDKTILVAPPLERTLSSIGSRGNCSPPSQQMQRPFPGGDEIEDIENRNLGEVHQSSSQLQRTPTRARIGLGTINCILSEKDVNGQATLTPSSANHLPSPPPVPTIMIHESTTPPRPSLCTMRNSSNISSRSSSFGDNDTIMTPTTPHDLLFGRIEENDEHEVDDNDKIETIVESRQAKAGKSSPAASKDVEHVAREVQGMLLG</sequence>
<dbReference type="EMBL" id="KV700131">
    <property type="protein sequence ID" value="OCF31770.1"/>
    <property type="molecule type" value="Genomic_DNA"/>
</dbReference>
<accession>A0A1B9GL28</accession>
<reference evidence="2 3" key="1">
    <citation type="submission" date="2013-07" db="EMBL/GenBank/DDBJ databases">
        <title>The Genome Sequence of Cryptococcus heveanensis BCC8398.</title>
        <authorList>
            <consortium name="The Broad Institute Genome Sequencing Platform"/>
            <person name="Cuomo C."/>
            <person name="Litvintseva A."/>
            <person name="Chen Y."/>
            <person name="Heitman J."/>
            <person name="Sun S."/>
            <person name="Springer D."/>
            <person name="Dromer F."/>
            <person name="Young S.K."/>
            <person name="Zeng Q."/>
            <person name="Gargeya S."/>
            <person name="Fitzgerald M."/>
            <person name="Abouelleil A."/>
            <person name="Alvarado L."/>
            <person name="Berlin A.M."/>
            <person name="Chapman S.B."/>
            <person name="Dewar J."/>
            <person name="Goldberg J."/>
            <person name="Griggs A."/>
            <person name="Gujja S."/>
            <person name="Hansen M."/>
            <person name="Howarth C."/>
            <person name="Imamovic A."/>
            <person name="Larimer J."/>
            <person name="McCowan C."/>
            <person name="Murphy C."/>
            <person name="Pearson M."/>
            <person name="Priest M."/>
            <person name="Roberts A."/>
            <person name="Saif S."/>
            <person name="Shea T."/>
            <person name="Sykes S."/>
            <person name="Wortman J."/>
            <person name="Nusbaum C."/>
            <person name="Birren B."/>
        </authorList>
    </citation>
    <scope>NUCLEOTIDE SEQUENCE [LARGE SCALE GENOMIC DNA]</scope>
    <source>
        <strain evidence="2 3">BCC8398</strain>
    </source>
</reference>
<dbReference type="OrthoDB" id="2565003at2759"/>
<proteinExistence type="predicted"/>
<feature type="region of interest" description="Disordered" evidence="1">
    <location>
        <begin position="1"/>
        <end position="116"/>
    </location>
</feature>
<keyword evidence="3" id="KW-1185">Reference proteome</keyword>
<feature type="compositionally biased region" description="Low complexity" evidence="1">
    <location>
        <begin position="69"/>
        <end position="98"/>
    </location>
</feature>
<dbReference type="AlphaFoldDB" id="A0A1B9GL28"/>
<feature type="compositionally biased region" description="Polar residues" evidence="1">
    <location>
        <begin position="1"/>
        <end position="22"/>
    </location>
</feature>
<evidence type="ECO:0000313" key="2">
    <source>
        <dbReference type="EMBL" id="OCF31770.1"/>
    </source>
</evidence>
<dbReference type="Proteomes" id="UP000092666">
    <property type="component" value="Unassembled WGS sequence"/>
</dbReference>
<protein>
    <submittedName>
        <fullName evidence="2">Uncharacterized protein</fullName>
    </submittedName>
</protein>
<feature type="compositionally biased region" description="Pro residues" evidence="1">
    <location>
        <begin position="54"/>
        <end position="68"/>
    </location>
</feature>
<gene>
    <name evidence="2" type="ORF">I316_06577</name>
</gene>
<name>A0A1B9GL28_9TREE</name>
<reference evidence="3" key="2">
    <citation type="submission" date="2013-12" db="EMBL/GenBank/DDBJ databases">
        <title>Evolution of pathogenesis and genome organization in the Tremellales.</title>
        <authorList>
            <person name="Cuomo C."/>
            <person name="Litvintseva A."/>
            <person name="Heitman J."/>
            <person name="Chen Y."/>
            <person name="Sun S."/>
            <person name="Springer D."/>
            <person name="Dromer F."/>
            <person name="Young S."/>
            <person name="Zeng Q."/>
            <person name="Chapman S."/>
            <person name="Gujja S."/>
            <person name="Saif S."/>
            <person name="Birren B."/>
        </authorList>
    </citation>
    <scope>NUCLEOTIDE SEQUENCE [LARGE SCALE GENOMIC DNA]</scope>
    <source>
        <strain evidence="3">BCC8398</strain>
    </source>
</reference>